<proteinExistence type="predicted"/>
<evidence type="ECO:0000313" key="1">
    <source>
        <dbReference type="EMBL" id="GGM59227.1"/>
    </source>
</evidence>
<accession>A0A917U5F7</accession>
<dbReference type="EMBL" id="BMPI01000042">
    <property type="protein sequence ID" value="GGM59227.1"/>
    <property type="molecule type" value="Genomic_DNA"/>
</dbReference>
<organism evidence="1 2">
    <name type="scientific">Dactylosporangium sucinum</name>
    <dbReference type="NCBI Taxonomy" id="1424081"/>
    <lineage>
        <taxon>Bacteria</taxon>
        <taxon>Bacillati</taxon>
        <taxon>Actinomycetota</taxon>
        <taxon>Actinomycetes</taxon>
        <taxon>Micromonosporales</taxon>
        <taxon>Micromonosporaceae</taxon>
        <taxon>Dactylosporangium</taxon>
    </lineage>
</organism>
<comment type="caution">
    <text evidence="1">The sequence shown here is derived from an EMBL/GenBank/DDBJ whole genome shotgun (WGS) entry which is preliminary data.</text>
</comment>
<protein>
    <submittedName>
        <fullName evidence="1">Uncharacterized protein</fullName>
    </submittedName>
</protein>
<reference evidence="1" key="2">
    <citation type="submission" date="2020-09" db="EMBL/GenBank/DDBJ databases">
        <authorList>
            <person name="Sun Q."/>
            <person name="Ohkuma M."/>
        </authorList>
    </citation>
    <scope>NUCLEOTIDE SEQUENCE</scope>
    <source>
        <strain evidence="1">JCM 19831</strain>
    </source>
</reference>
<gene>
    <name evidence="1" type="ORF">GCM10007977_070900</name>
</gene>
<name>A0A917U5F7_9ACTN</name>
<dbReference type="Proteomes" id="UP000642070">
    <property type="component" value="Unassembled WGS sequence"/>
</dbReference>
<evidence type="ECO:0000313" key="2">
    <source>
        <dbReference type="Proteomes" id="UP000642070"/>
    </source>
</evidence>
<sequence>MEIRGYPHRVEAGRRAHDPDAQRRLWAASERLTGVTFGV</sequence>
<reference evidence="1" key="1">
    <citation type="journal article" date="2014" name="Int. J. Syst. Evol. Microbiol.">
        <title>Complete genome sequence of Corynebacterium casei LMG S-19264T (=DSM 44701T), isolated from a smear-ripened cheese.</title>
        <authorList>
            <consortium name="US DOE Joint Genome Institute (JGI-PGF)"/>
            <person name="Walter F."/>
            <person name="Albersmeier A."/>
            <person name="Kalinowski J."/>
            <person name="Ruckert C."/>
        </authorList>
    </citation>
    <scope>NUCLEOTIDE SEQUENCE</scope>
    <source>
        <strain evidence="1">JCM 19831</strain>
    </source>
</reference>
<dbReference type="AlphaFoldDB" id="A0A917U5F7"/>
<keyword evidence="2" id="KW-1185">Reference proteome</keyword>